<comment type="similarity">
    <text evidence="1">Belongs to the STXBP/unc-18/SEC1 family.</text>
</comment>
<dbReference type="GO" id="GO:0016192">
    <property type="term" value="P:vesicle-mediated transport"/>
    <property type="evidence" value="ECO:0000318"/>
    <property type="project" value="GO_Central"/>
</dbReference>
<dbReference type="InterPro" id="IPR043154">
    <property type="entry name" value="Sec-1-like_dom1"/>
</dbReference>
<dbReference type="OrthoDB" id="10266265at2759"/>
<dbReference type="InParanoid" id="A2EN46"/>
<dbReference type="PIRSF" id="PIRSF005715">
    <property type="entry name" value="VPS45_Sec1"/>
    <property type="match status" value="1"/>
</dbReference>
<dbReference type="OMA" id="XGRSTES"/>
<dbReference type="VEuPathDB" id="TrichDB:TVAGG3_0546700"/>
<dbReference type="EMBL" id="DS113437">
    <property type="protein sequence ID" value="EAY05883.1"/>
    <property type="molecule type" value="Genomic_DNA"/>
</dbReference>
<dbReference type="PANTHER" id="PTHR11679">
    <property type="entry name" value="VESICLE PROTEIN SORTING-ASSOCIATED"/>
    <property type="match status" value="1"/>
</dbReference>
<dbReference type="Gene3D" id="1.25.40.60">
    <property type="match status" value="1"/>
</dbReference>
<dbReference type="KEGG" id="tva:4763754"/>
<dbReference type="STRING" id="5722.A2EN46"/>
<dbReference type="RefSeq" id="XP_001318106.1">
    <property type="nucleotide sequence ID" value="XM_001318071.1"/>
</dbReference>
<accession>A2EN46</accession>
<dbReference type="GO" id="GO:0000139">
    <property type="term" value="C:Golgi membrane"/>
    <property type="evidence" value="ECO:0000318"/>
    <property type="project" value="GO_Central"/>
</dbReference>
<dbReference type="AlphaFoldDB" id="A2EN46"/>
<organism evidence="2 3">
    <name type="scientific">Trichomonas vaginalis (strain ATCC PRA-98 / G3)</name>
    <dbReference type="NCBI Taxonomy" id="412133"/>
    <lineage>
        <taxon>Eukaryota</taxon>
        <taxon>Metamonada</taxon>
        <taxon>Parabasalia</taxon>
        <taxon>Trichomonadida</taxon>
        <taxon>Trichomonadidae</taxon>
        <taxon>Trichomonas</taxon>
    </lineage>
</organism>
<dbReference type="Proteomes" id="UP000001542">
    <property type="component" value="Unassembled WGS sequence"/>
</dbReference>
<dbReference type="VEuPathDB" id="TrichDB:TVAG_353230"/>
<dbReference type="eggNOG" id="KOG1299">
    <property type="taxonomic scope" value="Eukaryota"/>
</dbReference>
<sequence>MNILDASFEYFRDIFVENPGPKGLIMDDSTKKVLGLAITRTEILSYEVLITESISDLAMKKHNGMMQTMHAIYVIEPSTQNIDLICSELSDPHFSKYSLYFTNSTAEDILRKLATFDHYSLIEKVEEIFTRFYPLTSRLFHSGIQSISSLRLGDPSNTQLYDISDSLFTALQALHMRPCVRYDSSSNLCAELSQIIQKRLIQTSTLYGQCSDSQLLLILDRKTDPITPLTSSWYYSSALHNLFGIEDNIVTLPDGTQHVLDERHDTFYQEYGNKFLSEVGPAIHDMTTEAAKLGEKSRQKITSPEQISAAVAAATQFHSKMTSAKMHVALVDAINDAVQKHGLLMAAELEQAIATGDDAAFHATEIQRIANSPNFPRDILLRLAMLFALRYEGRCQEQHEIVKNVVGIEGINLMQAVVTFCGLNSQGQNNEDVFAGRSALKRLFSDIRSLYEVEQKALSQYKCKLSDTLRKLRSGALDDQQYPARGQLSVKPSKVVVYFIGGATYEEARAASEISKGDIDVIVGGTTVHSPNSFVNYEVKGYARI</sequence>
<proteinExistence type="inferred from homology"/>
<reference evidence="2" key="1">
    <citation type="submission" date="2006-10" db="EMBL/GenBank/DDBJ databases">
        <authorList>
            <person name="Amadeo P."/>
            <person name="Zhao Q."/>
            <person name="Wortman J."/>
            <person name="Fraser-Liggett C."/>
            <person name="Carlton J."/>
        </authorList>
    </citation>
    <scope>NUCLEOTIDE SEQUENCE</scope>
    <source>
        <strain evidence="2">G3</strain>
    </source>
</reference>
<dbReference type="Gene3D" id="3.40.50.1910">
    <property type="match status" value="1"/>
</dbReference>
<gene>
    <name evidence="2" type="ORF">TVAG_353230</name>
</gene>
<keyword evidence="3" id="KW-1185">Reference proteome</keyword>
<dbReference type="InterPro" id="IPR027482">
    <property type="entry name" value="Sec1-like_dom2"/>
</dbReference>
<dbReference type="Pfam" id="PF00995">
    <property type="entry name" value="Sec1"/>
    <property type="match status" value="1"/>
</dbReference>
<evidence type="ECO:0000313" key="2">
    <source>
        <dbReference type="EMBL" id="EAY05883.1"/>
    </source>
</evidence>
<dbReference type="Gene3D" id="3.40.50.2060">
    <property type="match status" value="1"/>
</dbReference>
<dbReference type="InterPro" id="IPR036045">
    <property type="entry name" value="Sec1-like_sf"/>
</dbReference>
<evidence type="ECO:0000313" key="3">
    <source>
        <dbReference type="Proteomes" id="UP000001542"/>
    </source>
</evidence>
<protein>
    <submittedName>
        <fullName evidence="2">Sec1 family protein</fullName>
    </submittedName>
</protein>
<dbReference type="GO" id="GO:0006886">
    <property type="term" value="P:intracellular protein transport"/>
    <property type="evidence" value="ECO:0000318"/>
    <property type="project" value="GO_Central"/>
</dbReference>
<dbReference type="Gene3D" id="3.90.830.10">
    <property type="entry name" value="Syntaxin Binding Protein 1, Chain A, domain 2"/>
    <property type="match status" value="1"/>
</dbReference>
<reference evidence="2" key="2">
    <citation type="journal article" date="2007" name="Science">
        <title>Draft genome sequence of the sexually transmitted pathogen Trichomonas vaginalis.</title>
        <authorList>
            <person name="Carlton J.M."/>
            <person name="Hirt R.P."/>
            <person name="Silva J.C."/>
            <person name="Delcher A.L."/>
            <person name="Schatz M."/>
            <person name="Zhao Q."/>
            <person name="Wortman J.R."/>
            <person name="Bidwell S.L."/>
            <person name="Alsmark U.C.M."/>
            <person name="Besteiro S."/>
            <person name="Sicheritz-Ponten T."/>
            <person name="Noel C.J."/>
            <person name="Dacks J.B."/>
            <person name="Foster P.G."/>
            <person name="Simillion C."/>
            <person name="Van de Peer Y."/>
            <person name="Miranda-Saavedra D."/>
            <person name="Barton G.J."/>
            <person name="Westrop G.D."/>
            <person name="Mueller S."/>
            <person name="Dessi D."/>
            <person name="Fiori P.L."/>
            <person name="Ren Q."/>
            <person name="Paulsen I."/>
            <person name="Zhang H."/>
            <person name="Bastida-Corcuera F.D."/>
            <person name="Simoes-Barbosa A."/>
            <person name="Brown M.T."/>
            <person name="Hayes R.D."/>
            <person name="Mukherjee M."/>
            <person name="Okumura C.Y."/>
            <person name="Schneider R."/>
            <person name="Smith A.J."/>
            <person name="Vanacova S."/>
            <person name="Villalvazo M."/>
            <person name="Haas B.J."/>
            <person name="Pertea M."/>
            <person name="Feldblyum T.V."/>
            <person name="Utterback T.R."/>
            <person name="Shu C.L."/>
            <person name="Osoegawa K."/>
            <person name="de Jong P.J."/>
            <person name="Hrdy I."/>
            <person name="Horvathova L."/>
            <person name="Zubacova Z."/>
            <person name="Dolezal P."/>
            <person name="Malik S.B."/>
            <person name="Logsdon J.M. Jr."/>
            <person name="Henze K."/>
            <person name="Gupta A."/>
            <person name="Wang C.C."/>
            <person name="Dunne R.L."/>
            <person name="Upcroft J.A."/>
            <person name="Upcroft P."/>
            <person name="White O."/>
            <person name="Salzberg S.L."/>
            <person name="Tang P."/>
            <person name="Chiu C.-H."/>
            <person name="Lee Y.-S."/>
            <person name="Embley T.M."/>
            <person name="Coombs G.H."/>
            <person name="Mottram J.C."/>
            <person name="Tachezy J."/>
            <person name="Fraser-Liggett C.M."/>
            <person name="Johnson P.J."/>
        </authorList>
    </citation>
    <scope>NUCLEOTIDE SEQUENCE [LARGE SCALE GENOMIC DNA]</scope>
    <source>
        <strain evidence="2">G3</strain>
    </source>
</reference>
<dbReference type="InterPro" id="IPR001619">
    <property type="entry name" value="Sec1-like"/>
</dbReference>
<name>A2EN46_TRIV3</name>
<evidence type="ECO:0000256" key="1">
    <source>
        <dbReference type="ARBA" id="ARBA00009884"/>
    </source>
</evidence>
<dbReference type="InterPro" id="IPR043127">
    <property type="entry name" value="Sec-1-like_dom3a"/>
</dbReference>
<dbReference type="SUPFAM" id="SSF56815">
    <property type="entry name" value="Sec1/munc18-like (SM) proteins"/>
    <property type="match status" value="1"/>
</dbReference>
<dbReference type="SMR" id="A2EN46"/>